<dbReference type="AlphaFoldDB" id="A0A8T0N0M0"/>
<dbReference type="Proteomes" id="UP000823388">
    <property type="component" value="Chromosome 9N"/>
</dbReference>
<evidence type="ECO:0000313" key="2">
    <source>
        <dbReference type="EMBL" id="KAG2543311.1"/>
    </source>
</evidence>
<reference evidence="2" key="1">
    <citation type="submission" date="2020-05" db="EMBL/GenBank/DDBJ databases">
        <title>WGS assembly of Panicum virgatum.</title>
        <authorList>
            <person name="Lovell J.T."/>
            <person name="Jenkins J."/>
            <person name="Shu S."/>
            <person name="Juenger T.E."/>
            <person name="Schmutz J."/>
        </authorList>
    </citation>
    <scope>NUCLEOTIDE SEQUENCE</scope>
    <source>
        <strain evidence="2">AP13</strain>
    </source>
</reference>
<dbReference type="EMBL" id="CM029054">
    <property type="protein sequence ID" value="KAG2543311.1"/>
    <property type="molecule type" value="Genomic_DNA"/>
</dbReference>
<keyword evidence="3" id="KW-1185">Reference proteome</keyword>
<gene>
    <name evidence="2" type="ORF">PVAP13_9NG739177</name>
</gene>
<protein>
    <submittedName>
        <fullName evidence="2">Uncharacterized protein</fullName>
    </submittedName>
</protein>
<comment type="caution">
    <text evidence="2">The sequence shown here is derived from an EMBL/GenBank/DDBJ whole genome shotgun (WGS) entry which is preliminary data.</text>
</comment>
<accession>A0A8T0N0M0</accession>
<organism evidence="2 3">
    <name type="scientific">Panicum virgatum</name>
    <name type="common">Blackwell switchgrass</name>
    <dbReference type="NCBI Taxonomy" id="38727"/>
    <lineage>
        <taxon>Eukaryota</taxon>
        <taxon>Viridiplantae</taxon>
        <taxon>Streptophyta</taxon>
        <taxon>Embryophyta</taxon>
        <taxon>Tracheophyta</taxon>
        <taxon>Spermatophyta</taxon>
        <taxon>Magnoliopsida</taxon>
        <taxon>Liliopsida</taxon>
        <taxon>Poales</taxon>
        <taxon>Poaceae</taxon>
        <taxon>PACMAD clade</taxon>
        <taxon>Panicoideae</taxon>
        <taxon>Panicodae</taxon>
        <taxon>Paniceae</taxon>
        <taxon>Panicinae</taxon>
        <taxon>Panicum</taxon>
        <taxon>Panicum sect. Hiantes</taxon>
    </lineage>
</organism>
<feature type="signal peptide" evidence="1">
    <location>
        <begin position="1"/>
        <end position="17"/>
    </location>
</feature>
<proteinExistence type="predicted"/>
<evidence type="ECO:0000313" key="3">
    <source>
        <dbReference type="Proteomes" id="UP000823388"/>
    </source>
</evidence>
<sequence length="148" mass="16251">MRPLAWLLLLRAAPGEAAVDGGIFRSFGRVCREGFPMWRVFLGGVGEAKVAASLRNVVSRLLPRSGGAFLRHRRWSRGVLCWRSGLALLRLGQVMLLLVFYFFKGTEHASGFVDGGWLDLSQPSLGDGGGRQWRAQIQELEEAGRGPG</sequence>
<keyword evidence="1" id="KW-0732">Signal</keyword>
<feature type="chain" id="PRO_5035831922" evidence="1">
    <location>
        <begin position="18"/>
        <end position="148"/>
    </location>
</feature>
<name>A0A8T0N0M0_PANVG</name>
<evidence type="ECO:0000256" key="1">
    <source>
        <dbReference type="SAM" id="SignalP"/>
    </source>
</evidence>